<keyword evidence="1" id="KW-0812">Transmembrane</keyword>
<feature type="transmembrane region" description="Helical" evidence="1">
    <location>
        <begin position="126"/>
        <end position="147"/>
    </location>
</feature>
<sequence>MLKKAHLFFLFPAVFFQSVQAQKVTPALQKADSLFQAGQVEQSYPLYRQAREQVGGAQSIRQLLRMAYVQEGLGHYPAALYYLSVAQAWQPQYSTWRKMVAVAQEHRLTGYPDTWRQNLAITIQRYYYRLLQALLLLAVVVGILLLLRRRTADRAWWATYAVYLLLVGLFLNLLAPGRVGLVARPRVPLMAGPSAGSAWLTTAAAGDRFEVRGQQDIWFRVQWQGRDAYIRRPDLLLVE</sequence>
<name>W8EZ60_9BACT</name>
<dbReference type="InterPro" id="IPR011990">
    <property type="entry name" value="TPR-like_helical_dom_sf"/>
</dbReference>
<reference evidence="3 4" key="1">
    <citation type="submission" date="2014-01" db="EMBL/GenBank/DDBJ databases">
        <title>Complete genome sequence of ionizing-radiation resistance bacterium Hymenobacter swuensis DY53.</title>
        <authorList>
            <person name="Jung J.-H."/>
            <person name="Jeong S.-W."/>
            <person name="Joe M.-H."/>
            <person name="Cho y.-j."/>
            <person name="Kim M.-K."/>
            <person name="Lim S.-Y."/>
        </authorList>
    </citation>
    <scope>NUCLEOTIDE SEQUENCE [LARGE SCALE GENOMIC DNA]</scope>
    <source>
        <strain evidence="3 4">DY53</strain>
    </source>
</reference>
<keyword evidence="4" id="KW-1185">Reference proteome</keyword>
<dbReference type="eggNOG" id="COG3103">
    <property type="taxonomic scope" value="Bacteria"/>
</dbReference>
<proteinExistence type="predicted"/>
<dbReference type="KEGG" id="hsw:Hsw_2809"/>
<dbReference type="SUPFAM" id="SSF48452">
    <property type="entry name" value="TPR-like"/>
    <property type="match status" value="1"/>
</dbReference>
<dbReference type="EMBL" id="CP007145">
    <property type="protein sequence ID" value="AHJ98404.1"/>
    <property type="molecule type" value="Genomic_DNA"/>
</dbReference>
<evidence type="ECO:0000313" key="4">
    <source>
        <dbReference type="Proteomes" id="UP000019423"/>
    </source>
</evidence>
<feature type="transmembrane region" description="Helical" evidence="1">
    <location>
        <begin position="154"/>
        <end position="175"/>
    </location>
</feature>
<evidence type="ECO:0000256" key="1">
    <source>
        <dbReference type="SAM" id="Phobius"/>
    </source>
</evidence>
<protein>
    <recommendedName>
        <fullName evidence="5">SH3b domain-containing protein</fullName>
    </recommendedName>
</protein>
<dbReference type="HOGENOM" id="CLU_096050_0_0_10"/>
<dbReference type="Gene3D" id="2.30.30.40">
    <property type="entry name" value="SH3 Domains"/>
    <property type="match status" value="1"/>
</dbReference>
<evidence type="ECO:0000313" key="3">
    <source>
        <dbReference type="EMBL" id="AHJ98404.1"/>
    </source>
</evidence>
<keyword evidence="2" id="KW-0732">Signal</keyword>
<evidence type="ECO:0008006" key="5">
    <source>
        <dbReference type="Google" id="ProtNLM"/>
    </source>
</evidence>
<keyword evidence="1" id="KW-0472">Membrane</keyword>
<accession>W8EZ60</accession>
<organism evidence="3 4">
    <name type="scientific">Hymenobacter swuensis DY53</name>
    <dbReference type="NCBI Taxonomy" id="1227739"/>
    <lineage>
        <taxon>Bacteria</taxon>
        <taxon>Pseudomonadati</taxon>
        <taxon>Bacteroidota</taxon>
        <taxon>Cytophagia</taxon>
        <taxon>Cytophagales</taxon>
        <taxon>Hymenobacteraceae</taxon>
        <taxon>Hymenobacter</taxon>
    </lineage>
</organism>
<feature type="signal peptide" evidence="2">
    <location>
        <begin position="1"/>
        <end position="21"/>
    </location>
</feature>
<dbReference type="Proteomes" id="UP000019423">
    <property type="component" value="Chromosome"/>
</dbReference>
<dbReference type="PATRIC" id="fig|1227739.3.peg.2992"/>
<dbReference type="AlphaFoldDB" id="W8EZ60"/>
<dbReference type="STRING" id="1227739.Hsw_2809"/>
<feature type="chain" id="PRO_5004907981" description="SH3b domain-containing protein" evidence="2">
    <location>
        <begin position="22"/>
        <end position="239"/>
    </location>
</feature>
<gene>
    <name evidence="3" type="ORF">Hsw_2809</name>
</gene>
<evidence type="ECO:0000256" key="2">
    <source>
        <dbReference type="SAM" id="SignalP"/>
    </source>
</evidence>
<keyword evidence="1" id="KW-1133">Transmembrane helix</keyword>